<evidence type="ECO:0000313" key="6">
    <source>
        <dbReference type="Proteomes" id="UP000279089"/>
    </source>
</evidence>
<feature type="chain" id="PRO_5018321425" evidence="1">
    <location>
        <begin position="31"/>
        <end position="421"/>
    </location>
</feature>
<protein>
    <submittedName>
        <fullName evidence="5">DUF4959 domain-containing protein</fullName>
    </submittedName>
</protein>
<evidence type="ECO:0000256" key="1">
    <source>
        <dbReference type="SAM" id="SignalP"/>
    </source>
</evidence>
<dbReference type="OrthoDB" id="621114at2"/>
<dbReference type="PROSITE" id="PS51257">
    <property type="entry name" value="PROKAR_LIPOPROTEIN"/>
    <property type="match status" value="1"/>
</dbReference>
<dbReference type="InterPro" id="IPR033431">
    <property type="entry name" value="DUF5126"/>
</dbReference>
<feature type="domain" description="DUF4959" evidence="2">
    <location>
        <begin position="25"/>
        <end position="130"/>
    </location>
</feature>
<dbReference type="InterPro" id="IPR032527">
    <property type="entry name" value="DUF4959"/>
</dbReference>
<keyword evidence="1" id="KW-0732">Signal</keyword>
<feature type="domain" description="DUF5000" evidence="3">
    <location>
        <begin position="264"/>
        <end position="418"/>
    </location>
</feature>
<evidence type="ECO:0000259" key="3">
    <source>
        <dbReference type="Pfam" id="PF16391"/>
    </source>
</evidence>
<dbReference type="EMBL" id="RMBX01000005">
    <property type="protein sequence ID" value="RPD41252.1"/>
    <property type="molecule type" value="Genomic_DNA"/>
</dbReference>
<gene>
    <name evidence="5" type="ORF">EG028_11280</name>
</gene>
<evidence type="ECO:0000259" key="2">
    <source>
        <dbReference type="Pfam" id="PF16323"/>
    </source>
</evidence>
<feature type="signal peptide" evidence="1">
    <location>
        <begin position="1"/>
        <end position="30"/>
    </location>
</feature>
<organism evidence="5 6">
    <name type="scientific">Chitinophaga barathri</name>
    <dbReference type="NCBI Taxonomy" id="1647451"/>
    <lineage>
        <taxon>Bacteria</taxon>
        <taxon>Pseudomonadati</taxon>
        <taxon>Bacteroidota</taxon>
        <taxon>Chitinophagia</taxon>
        <taxon>Chitinophagales</taxon>
        <taxon>Chitinophagaceae</taxon>
        <taxon>Chitinophaga</taxon>
    </lineage>
</organism>
<dbReference type="Pfam" id="PF17166">
    <property type="entry name" value="DUF5126"/>
    <property type="match status" value="1"/>
</dbReference>
<dbReference type="Gene3D" id="2.60.120.260">
    <property type="entry name" value="Galactose-binding domain-like"/>
    <property type="match status" value="1"/>
</dbReference>
<name>A0A3N4MBM3_9BACT</name>
<feature type="domain" description="DUF5126" evidence="4">
    <location>
        <begin position="133"/>
        <end position="234"/>
    </location>
</feature>
<reference evidence="6" key="1">
    <citation type="submission" date="2018-11" db="EMBL/GenBank/DDBJ databases">
        <title>Chitinophaga lutea sp.nov., isolate from arsenic contaminated soil.</title>
        <authorList>
            <person name="Zong Y."/>
        </authorList>
    </citation>
    <scope>NUCLEOTIDE SEQUENCE [LARGE SCALE GENOMIC DNA]</scope>
    <source>
        <strain evidence="6">YLT18</strain>
    </source>
</reference>
<keyword evidence="6" id="KW-1185">Reference proteome</keyword>
<dbReference type="Proteomes" id="UP000279089">
    <property type="component" value="Unassembled WGS sequence"/>
</dbReference>
<dbReference type="Pfam" id="PF16391">
    <property type="entry name" value="DUF5000"/>
    <property type="match status" value="1"/>
</dbReference>
<dbReference type="AlphaFoldDB" id="A0A3N4MBM3"/>
<dbReference type="InterPro" id="IPR032164">
    <property type="entry name" value="DUF5000"/>
</dbReference>
<proteinExistence type="predicted"/>
<comment type="caution">
    <text evidence="5">The sequence shown here is derived from an EMBL/GenBank/DDBJ whole genome shotgun (WGS) entry which is preliminary data.</text>
</comment>
<sequence length="421" mass="47060">MIMTNRYKKLLWRLLPVLMAVVMFSCSKVADYKGVVSDDKTKPGTVTNVQVKNEAGSAIITYDLPASENVLYVQASYMINDNASRQTKSSFYTDTIHVGGFEKSQDYKVTLHAVSRANVMSDPVEVTVHPGVPAYLEAFPTIGTKADFGGININVLNRFKANLGIITISRDPRTNQLEIINQNYTNRDTISYSLRGYDTIPKEFGIYITDQWGNISDTFFTTVKPIYEVQIDKSKFNGYVLPSDVRTGFGWEIQNLWNGNTGSPGYHTEQPIQPLVWPAVITFDMGQGAKLSRYTIWNRGIDGSGNWLWQAGAPLTWTMWGRISDPVDETLPSGSGAPGVGETSPNGWINLGTFRLPEKPSGLPNPQYTNADLDTWNAGFSFNFSLDLPKVRYIRFQCLENASLTNNFFNVAELTFWGDPR</sequence>
<accession>A0A3N4MBM3</accession>
<evidence type="ECO:0000313" key="5">
    <source>
        <dbReference type="EMBL" id="RPD41252.1"/>
    </source>
</evidence>
<dbReference type="Pfam" id="PF16323">
    <property type="entry name" value="DUF4959"/>
    <property type="match status" value="1"/>
</dbReference>
<evidence type="ECO:0000259" key="4">
    <source>
        <dbReference type="Pfam" id="PF17166"/>
    </source>
</evidence>